<dbReference type="NCBIfam" id="TIGR01841">
    <property type="entry name" value="phasin"/>
    <property type="match status" value="1"/>
</dbReference>
<accession>A0ABW1SEH3</accession>
<proteinExistence type="predicted"/>
<feature type="domain" description="Phasin" evidence="1">
    <location>
        <begin position="37"/>
        <end position="134"/>
    </location>
</feature>
<gene>
    <name evidence="2" type="ORF">ACFQDM_16210</name>
</gene>
<comment type="caution">
    <text evidence="2">The sequence shown here is derived from an EMBL/GenBank/DDBJ whole genome shotgun (WGS) entry which is preliminary data.</text>
</comment>
<protein>
    <submittedName>
        <fullName evidence="2">Phasin family protein</fullName>
    </submittedName>
</protein>
<evidence type="ECO:0000313" key="2">
    <source>
        <dbReference type="EMBL" id="MFC6199626.1"/>
    </source>
</evidence>
<dbReference type="EMBL" id="JBHSSW010000066">
    <property type="protein sequence ID" value="MFC6199626.1"/>
    <property type="molecule type" value="Genomic_DNA"/>
</dbReference>
<keyword evidence="3" id="KW-1185">Reference proteome</keyword>
<name>A0ABW1SEH3_9PROT</name>
<evidence type="ECO:0000313" key="3">
    <source>
        <dbReference type="Proteomes" id="UP001596303"/>
    </source>
</evidence>
<dbReference type="InterPro" id="IPR010127">
    <property type="entry name" value="Phasin_subfam-1"/>
</dbReference>
<reference evidence="3" key="1">
    <citation type="journal article" date="2019" name="Int. J. Syst. Evol. Microbiol.">
        <title>The Global Catalogue of Microorganisms (GCM) 10K type strain sequencing project: providing services to taxonomists for standard genome sequencing and annotation.</title>
        <authorList>
            <consortium name="The Broad Institute Genomics Platform"/>
            <consortium name="The Broad Institute Genome Sequencing Center for Infectious Disease"/>
            <person name="Wu L."/>
            <person name="Ma J."/>
        </authorList>
    </citation>
    <scope>NUCLEOTIDE SEQUENCE [LARGE SCALE GENOMIC DNA]</scope>
    <source>
        <strain evidence="3">CGMCC-1.15741</strain>
    </source>
</reference>
<organism evidence="2 3">
    <name type="scientific">Ponticaulis profundi</name>
    <dbReference type="NCBI Taxonomy" id="2665222"/>
    <lineage>
        <taxon>Bacteria</taxon>
        <taxon>Pseudomonadati</taxon>
        <taxon>Pseudomonadota</taxon>
        <taxon>Alphaproteobacteria</taxon>
        <taxon>Hyphomonadales</taxon>
        <taxon>Hyphomonadaceae</taxon>
        <taxon>Ponticaulis</taxon>
    </lineage>
</organism>
<dbReference type="Proteomes" id="UP001596303">
    <property type="component" value="Unassembled WGS sequence"/>
</dbReference>
<dbReference type="RefSeq" id="WP_377380835.1">
    <property type="nucleotide sequence ID" value="NZ_JBHSSW010000066.1"/>
</dbReference>
<dbReference type="InterPro" id="IPR018968">
    <property type="entry name" value="Phasin"/>
</dbReference>
<sequence length="146" mass="15876">MAKTAADTAGKAFETMSSTANEAFKKSYERSVELMGEMTDFNKKNMEAMAESSRITTKGIEEISSRAASYSRDAFEKGVEAARSFSGAQSVQEAMELQANYTKSAFEAYLEQVNAMSGMFATVFREASAPLNSQAGEFVSMMQKSA</sequence>
<evidence type="ECO:0000259" key="1">
    <source>
        <dbReference type="Pfam" id="PF09361"/>
    </source>
</evidence>
<dbReference type="Pfam" id="PF09361">
    <property type="entry name" value="Phasin_2"/>
    <property type="match status" value="1"/>
</dbReference>